<proteinExistence type="predicted"/>
<dbReference type="Gene3D" id="3.40.91.80">
    <property type="match status" value="1"/>
</dbReference>
<evidence type="ECO:0000259" key="2">
    <source>
        <dbReference type="Pfam" id="PF09217"/>
    </source>
</evidence>
<dbReference type="SUPFAM" id="SSF101936">
    <property type="entry name" value="DNA-binding pseudobarrel domain"/>
    <property type="match status" value="1"/>
</dbReference>
<dbReference type="Gene3D" id="2.40.330.10">
    <property type="entry name" value="DNA-binding pseudobarrel domain"/>
    <property type="match status" value="1"/>
</dbReference>
<name>A0A2P2C5L9_9ZZZZ</name>
<feature type="domain" description="Restriction endonuclease type II EcoRII C-terminal" evidence="1">
    <location>
        <begin position="227"/>
        <end position="389"/>
    </location>
</feature>
<protein>
    <submittedName>
        <fullName evidence="3">Putative restriction endonuclease type II, EcoRII-like</fullName>
    </submittedName>
</protein>
<sequence>MSEIRAELPQLDEIASLIERHGNAYFKVISANDLGLTGSHQKGFYLSKMCWEYFTPQPPVNGINSEYSVSVDWDNGQSTASAVKWYGRETRSEYRLTRFNRIRGFYALLPEALGSVLCLIRVRDARFRAFVISSDDDIEYLASSFGFNLALRGWAILDATNPEQDRETQAQACQSSRIAELVPRLGQFPDTRQMSLLAQQVVDDCRGTEQSPDARILSLVAAEYELFRAIEGELHREQITGGFEGVDEFLILAQTITQRRKSRAGRSLELHVESILRDAQLEFQSQPQLDGTQPDLILPSATAYYEASDPDRQVMVVAVKTTCRDRWRQVLEEAPRVSVRYLLTLQRGISSSQMRAIADAGIQLVVPQPLQEAYASEDRERMISVSEFLEMARGLRPQQPG</sequence>
<gene>
    <name evidence="3" type="ORF">NOCA1120475</name>
</gene>
<dbReference type="InterPro" id="IPR015109">
    <property type="entry name" value="Restrct_endonuc_II_EcoRII_C"/>
</dbReference>
<dbReference type="InterPro" id="IPR015300">
    <property type="entry name" value="DNA-bd_pseudobarrel_sf"/>
</dbReference>
<keyword evidence="3" id="KW-0540">Nuclease</keyword>
<feature type="domain" description="Restriction endonuclease type II EcoRII N-terminal" evidence="2">
    <location>
        <begin position="24"/>
        <end position="139"/>
    </location>
</feature>
<accession>A0A2P2C5L9</accession>
<dbReference type="Pfam" id="PF09217">
    <property type="entry name" value="EcoRII-N"/>
    <property type="match status" value="1"/>
</dbReference>
<dbReference type="InterPro" id="IPR038365">
    <property type="entry name" value="EcoRII_C_sf"/>
</dbReference>
<dbReference type="Pfam" id="PF09019">
    <property type="entry name" value="EcoRII-C"/>
    <property type="match status" value="1"/>
</dbReference>
<reference evidence="3" key="1">
    <citation type="submission" date="2015-08" db="EMBL/GenBank/DDBJ databases">
        <authorList>
            <person name="Babu N.S."/>
            <person name="Beckwith C.J."/>
            <person name="Beseler K.G."/>
            <person name="Brison A."/>
            <person name="Carone J.V."/>
            <person name="Caskin T.P."/>
            <person name="Diamond M."/>
            <person name="Durham M.E."/>
            <person name="Foxe J.M."/>
            <person name="Go M."/>
            <person name="Henderson B.A."/>
            <person name="Jones I.B."/>
            <person name="McGettigan J.A."/>
            <person name="Micheletti S.J."/>
            <person name="Nasrallah M.E."/>
            <person name="Ortiz D."/>
            <person name="Piller C.R."/>
            <person name="Privatt S.R."/>
            <person name="Schneider S.L."/>
            <person name="Sharp S."/>
            <person name="Smith T.C."/>
            <person name="Stanton J.D."/>
            <person name="Ullery H.E."/>
            <person name="Wilson R.J."/>
            <person name="Serrano M.G."/>
            <person name="Buck G."/>
            <person name="Lee V."/>
            <person name="Wang Y."/>
            <person name="Carvalho R."/>
            <person name="Voegtly L."/>
            <person name="Shi R."/>
            <person name="Duckworth R."/>
            <person name="Johnson A."/>
            <person name="Loviza R."/>
            <person name="Walstead R."/>
            <person name="Shah Z."/>
            <person name="Kiflezghi M."/>
            <person name="Wade K."/>
            <person name="Ball S.L."/>
            <person name="Bradley K.W."/>
            <person name="Asai D.J."/>
            <person name="Bowman C.A."/>
            <person name="Russell D.A."/>
            <person name="Pope W.H."/>
            <person name="Jacobs-Sera D."/>
            <person name="Hendrix R.W."/>
            <person name="Hatfull G.F."/>
        </authorList>
    </citation>
    <scope>NUCLEOTIDE SEQUENCE</scope>
</reference>
<dbReference type="EMBL" id="CZKB01000004">
    <property type="protein sequence ID" value="CUR57290.1"/>
    <property type="molecule type" value="Genomic_DNA"/>
</dbReference>
<dbReference type="AlphaFoldDB" id="A0A2P2C5L9"/>
<dbReference type="InterPro" id="IPR011335">
    <property type="entry name" value="Restrct_endonuc-II-like"/>
</dbReference>
<dbReference type="SUPFAM" id="SSF52980">
    <property type="entry name" value="Restriction endonuclease-like"/>
    <property type="match status" value="1"/>
</dbReference>
<keyword evidence="3" id="KW-0378">Hydrolase</keyword>
<dbReference type="GO" id="GO:0009307">
    <property type="term" value="P:DNA restriction-modification system"/>
    <property type="evidence" value="ECO:0007669"/>
    <property type="project" value="InterPro"/>
</dbReference>
<evidence type="ECO:0000259" key="1">
    <source>
        <dbReference type="Pfam" id="PF09019"/>
    </source>
</evidence>
<dbReference type="InterPro" id="IPR023372">
    <property type="entry name" value="Rest_endonuc_II_EcoRII_N"/>
</dbReference>
<dbReference type="GO" id="GO:0009036">
    <property type="term" value="F:type II site-specific deoxyribonuclease activity"/>
    <property type="evidence" value="ECO:0007669"/>
    <property type="project" value="InterPro"/>
</dbReference>
<dbReference type="GO" id="GO:0003677">
    <property type="term" value="F:DNA binding"/>
    <property type="evidence" value="ECO:0007669"/>
    <property type="project" value="InterPro"/>
</dbReference>
<organism evidence="3">
    <name type="scientific">metagenome</name>
    <dbReference type="NCBI Taxonomy" id="256318"/>
    <lineage>
        <taxon>unclassified sequences</taxon>
        <taxon>metagenomes</taxon>
    </lineage>
</organism>
<keyword evidence="3" id="KW-0255">Endonuclease</keyword>
<evidence type="ECO:0000313" key="3">
    <source>
        <dbReference type="EMBL" id="CUR57290.1"/>
    </source>
</evidence>